<organism evidence="1">
    <name type="scientific">Oryza meridionalis</name>
    <dbReference type="NCBI Taxonomy" id="40149"/>
    <lineage>
        <taxon>Eukaryota</taxon>
        <taxon>Viridiplantae</taxon>
        <taxon>Streptophyta</taxon>
        <taxon>Embryophyta</taxon>
        <taxon>Tracheophyta</taxon>
        <taxon>Spermatophyta</taxon>
        <taxon>Magnoliopsida</taxon>
        <taxon>Liliopsida</taxon>
        <taxon>Poales</taxon>
        <taxon>Poaceae</taxon>
        <taxon>BOP clade</taxon>
        <taxon>Oryzoideae</taxon>
        <taxon>Oryzeae</taxon>
        <taxon>Oryzinae</taxon>
        <taxon>Oryza</taxon>
    </lineage>
</organism>
<dbReference type="AlphaFoldDB" id="A0A0E0DK34"/>
<dbReference type="EnsemblPlants" id="OMERI04G24800.1">
    <property type="protein sequence ID" value="OMERI04G24800.1"/>
    <property type="gene ID" value="OMERI04G24800"/>
</dbReference>
<proteinExistence type="predicted"/>
<reference evidence="1" key="1">
    <citation type="submission" date="2015-04" db="UniProtKB">
        <authorList>
            <consortium name="EnsemblPlants"/>
        </authorList>
    </citation>
    <scope>IDENTIFICATION</scope>
</reference>
<name>A0A0E0DK34_9ORYZ</name>
<dbReference type="Proteomes" id="UP000008021">
    <property type="component" value="Chromosome 4"/>
</dbReference>
<dbReference type="Gramene" id="OMERI04G24800.1">
    <property type="protein sequence ID" value="OMERI04G24800.1"/>
    <property type="gene ID" value="OMERI04G24800"/>
</dbReference>
<protein>
    <submittedName>
        <fullName evidence="1">Uncharacterized protein</fullName>
    </submittedName>
</protein>
<sequence>MKYSFIKEKRRKGIKSLHHEAILFVWSFVPFKINLKSSSLKLFLSKHILSSSPSPPLFRSVENPADFPTTASALSSRPRLPVSSGGSAMEEQQPLLEGFRAVLVLLRRIGSMVGSIIAPDLQPSALGLA</sequence>
<accession>A0A0E0DK34</accession>
<keyword evidence="2" id="KW-1185">Reference proteome</keyword>
<evidence type="ECO:0000313" key="2">
    <source>
        <dbReference type="Proteomes" id="UP000008021"/>
    </source>
</evidence>
<reference evidence="1" key="2">
    <citation type="submission" date="2018-05" db="EMBL/GenBank/DDBJ databases">
        <title>OmerRS3 (Oryza meridionalis Reference Sequence Version 3).</title>
        <authorList>
            <person name="Zhang J."/>
            <person name="Kudrna D."/>
            <person name="Lee S."/>
            <person name="Talag J."/>
            <person name="Welchert J."/>
            <person name="Wing R.A."/>
        </authorList>
    </citation>
    <scope>NUCLEOTIDE SEQUENCE [LARGE SCALE GENOMIC DNA]</scope>
    <source>
        <strain evidence="1">cv. OR44</strain>
    </source>
</reference>
<dbReference type="HOGENOM" id="CLU_1952246_0_0_1"/>
<evidence type="ECO:0000313" key="1">
    <source>
        <dbReference type="EnsemblPlants" id="OMERI04G24800.1"/>
    </source>
</evidence>